<reference evidence="9" key="2">
    <citation type="journal article" date="2023" name="IMA Fungus">
        <title>Comparative genomic study of the Penicillium genus elucidates a diverse pangenome and 15 lateral gene transfer events.</title>
        <authorList>
            <person name="Petersen C."/>
            <person name="Sorensen T."/>
            <person name="Nielsen M.R."/>
            <person name="Sondergaard T.E."/>
            <person name="Sorensen J.L."/>
            <person name="Fitzpatrick D.A."/>
            <person name="Frisvad J.C."/>
            <person name="Nielsen K.L."/>
        </authorList>
    </citation>
    <scope>NUCLEOTIDE SEQUENCE</scope>
    <source>
        <strain evidence="9">IBT 30069</strain>
    </source>
</reference>
<keyword evidence="10" id="KW-1185">Reference proteome</keyword>
<evidence type="ECO:0000256" key="6">
    <source>
        <dbReference type="PIRSR" id="PIRSR604254-1"/>
    </source>
</evidence>
<proteinExistence type="inferred from homology"/>
<evidence type="ECO:0000313" key="10">
    <source>
        <dbReference type="Proteomes" id="UP001149165"/>
    </source>
</evidence>
<feature type="transmembrane region" description="Helical" evidence="8">
    <location>
        <begin position="152"/>
        <end position="173"/>
    </location>
</feature>
<feature type="transmembrane region" description="Helical" evidence="8">
    <location>
        <begin position="209"/>
        <end position="229"/>
    </location>
</feature>
<feature type="binding site" evidence="6">
    <location>
        <position position="280"/>
    </location>
    <ligand>
        <name>Zn(2+)</name>
        <dbReference type="ChEBI" id="CHEBI:29105"/>
    </ligand>
</feature>
<sequence length="311" mass="34586">MDQNATKPPKNTEPTTTTSSSNAEPRKHPQEYWPRTASKDHIPRWLRDNDYIVEGHPMPTFSYRRSFRLWRCWHMETMNIWTHLLGSAAFITSGIVLYRVSKNKGLKTTYGDVFAFGTFTASAATCFAFSTAFHTLRSHSYNIHHLWGRMDILGISILAFGCGVSMTYYAFYCQPTIQKVYWGLNLCSAVSAAMTLFDTGGGGSKMRAMRGGVFTALGLSAMLPIFHSLSQIGWDRGCIEIGSGWFVAEALSLLVGVGFFVSRVPERLFPGSFDIFGHSHQLFHTFAVIGGVCHLGALATAFNYRQGSPLC</sequence>
<keyword evidence="6" id="KW-0862">Zinc</keyword>
<comment type="subcellular location">
    <subcellularLocation>
        <location evidence="1">Membrane</location>
        <topology evidence="1">Multi-pass membrane protein</topology>
    </subcellularLocation>
</comment>
<dbReference type="PANTHER" id="PTHR20855">
    <property type="entry name" value="ADIPOR/PROGESTIN RECEPTOR-RELATED"/>
    <property type="match status" value="1"/>
</dbReference>
<dbReference type="AlphaFoldDB" id="A0A9W9FTS4"/>
<feature type="region of interest" description="Disordered" evidence="7">
    <location>
        <begin position="1"/>
        <end position="34"/>
    </location>
</feature>
<feature type="compositionally biased region" description="Low complexity" evidence="7">
    <location>
        <begin position="1"/>
        <end position="23"/>
    </location>
</feature>
<dbReference type="GO" id="GO:0006882">
    <property type="term" value="P:intracellular zinc ion homeostasis"/>
    <property type="evidence" value="ECO:0007669"/>
    <property type="project" value="TreeGrafter"/>
</dbReference>
<organism evidence="9 10">
    <name type="scientific">Penicillium angulare</name>
    <dbReference type="NCBI Taxonomy" id="116970"/>
    <lineage>
        <taxon>Eukaryota</taxon>
        <taxon>Fungi</taxon>
        <taxon>Dikarya</taxon>
        <taxon>Ascomycota</taxon>
        <taxon>Pezizomycotina</taxon>
        <taxon>Eurotiomycetes</taxon>
        <taxon>Eurotiomycetidae</taxon>
        <taxon>Eurotiales</taxon>
        <taxon>Aspergillaceae</taxon>
        <taxon>Penicillium</taxon>
    </lineage>
</organism>
<evidence type="ECO:0000256" key="5">
    <source>
        <dbReference type="ARBA" id="ARBA00023136"/>
    </source>
</evidence>
<dbReference type="OrthoDB" id="529367at2759"/>
<comment type="caution">
    <text evidence="9">The sequence shown here is derived from an EMBL/GenBank/DDBJ whole genome shotgun (WGS) entry which is preliminary data.</text>
</comment>
<dbReference type="GO" id="GO:0046872">
    <property type="term" value="F:metal ion binding"/>
    <property type="evidence" value="ECO:0007669"/>
    <property type="project" value="UniProtKB-KW"/>
</dbReference>
<evidence type="ECO:0000256" key="4">
    <source>
        <dbReference type="ARBA" id="ARBA00022989"/>
    </source>
</evidence>
<accession>A0A9W9FTS4</accession>
<protein>
    <recommendedName>
        <fullName evidence="11">HlyIII-domain-containing protein</fullName>
    </recommendedName>
</protein>
<keyword evidence="6" id="KW-0479">Metal-binding</keyword>
<evidence type="ECO:0000256" key="1">
    <source>
        <dbReference type="ARBA" id="ARBA00004141"/>
    </source>
</evidence>
<name>A0A9W9FTS4_9EURO</name>
<reference evidence="9" key="1">
    <citation type="submission" date="2022-11" db="EMBL/GenBank/DDBJ databases">
        <authorList>
            <person name="Petersen C."/>
        </authorList>
    </citation>
    <scope>NUCLEOTIDE SEQUENCE</scope>
    <source>
        <strain evidence="9">IBT 30069</strain>
    </source>
</reference>
<feature type="transmembrane region" description="Helical" evidence="8">
    <location>
        <begin position="80"/>
        <end position="101"/>
    </location>
</feature>
<evidence type="ECO:0000313" key="9">
    <source>
        <dbReference type="EMBL" id="KAJ5106311.1"/>
    </source>
</evidence>
<evidence type="ECO:0000256" key="2">
    <source>
        <dbReference type="ARBA" id="ARBA00007018"/>
    </source>
</evidence>
<feature type="binding site" evidence="6">
    <location>
        <position position="134"/>
    </location>
    <ligand>
        <name>Zn(2+)</name>
        <dbReference type="ChEBI" id="CHEBI:29105"/>
    </ligand>
</feature>
<feature type="transmembrane region" description="Helical" evidence="8">
    <location>
        <begin position="241"/>
        <end position="262"/>
    </location>
</feature>
<keyword evidence="5 8" id="KW-0472">Membrane</keyword>
<feature type="transmembrane region" description="Helical" evidence="8">
    <location>
        <begin position="113"/>
        <end position="132"/>
    </location>
</feature>
<comment type="similarity">
    <text evidence="2">Belongs to the ADIPOR family.</text>
</comment>
<dbReference type="Pfam" id="PF03006">
    <property type="entry name" value="HlyIII"/>
    <property type="match status" value="1"/>
</dbReference>
<evidence type="ECO:0000256" key="3">
    <source>
        <dbReference type="ARBA" id="ARBA00022692"/>
    </source>
</evidence>
<dbReference type="PANTHER" id="PTHR20855:SF52">
    <property type="entry name" value="ADIPONECTIN RECEPTOR PROTEIN"/>
    <property type="match status" value="1"/>
</dbReference>
<dbReference type="GO" id="GO:0016020">
    <property type="term" value="C:membrane"/>
    <property type="evidence" value="ECO:0007669"/>
    <property type="project" value="UniProtKB-SubCell"/>
</dbReference>
<dbReference type="Proteomes" id="UP001149165">
    <property type="component" value="Unassembled WGS sequence"/>
</dbReference>
<keyword evidence="4 8" id="KW-1133">Transmembrane helix</keyword>
<feature type="binding site" evidence="6">
    <location>
        <position position="284"/>
    </location>
    <ligand>
        <name>Zn(2+)</name>
        <dbReference type="ChEBI" id="CHEBI:29105"/>
    </ligand>
</feature>
<dbReference type="GO" id="GO:0038023">
    <property type="term" value="F:signaling receptor activity"/>
    <property type="evidence" value="ECO:0007669"/>
    <property type="project" value="TreeGrafter"/>
</dbReference>
<evidence type="ECO:0000256" key="7">
    <source>
        <dbReference type="SAM" id="MobiDB-lite"/>
    </source>
</evidence>
<feature type="transmembrane region" description="Helical" evidence="8">
    <location>
        <begin position="180"/>
        <end position="197"/>
    </location>
</feature>
<dbReference type="InterPro" id="IPR004254">
    <property type="entry name" value="AdipoR/HlyIII-related"/>
</dbReference>
<feature type="transmembrane region" description="Helical" evidence="8">
    <location>
        <begin position="282"/>
        <end position="304"/>
    </location>
</feature>
<dbReference type="EMBL" id="JAPQKH010000003">
    <property type="protein sequence ID" value="KAJ5106311.1"/>
    <property type="molecule type" value="Genomic_DNA"/>
</dbReference>
<gene>
    <name evidence="9" type="ORF">N7456_002986</name>
</gene>
<keyword evidence="3 8" id="KW-0812">Transmembrane</keyword>
<evidence type="ECO:0000256" key="8">
    <source>
        <dbReference type="SAM" id="Phobius"/>
    </source>
</evidence>
<evidence type="ECO:0008006" key="11">
    <source>
        <dbReference type="Google" id="ProtNLM"/>
    </source>
</evidence>